<feature type="compositionally biased region" description="Basic and acidic residues" evidence="1">
    <location>
        <begin position="1"/>
        <end position="11"/>
    </location>
</feature>
<reference evidence="3" key="1">
    <citation type="submission" date="2025-08" db="UniProtKB">
        <authorList>
            <consortium name="Ensembl"/>
        </authorList>
    </citation>
    <scope>IDENTIFICATION</scope>
</reference>
<dbReference type="Proteomes" id="UP000594220">
    <property type="component" value="Unplaced"/>
</dbReference>
<keyword evidence="4" id="KW-1185">Reference proteome</keyword>
<name>A0A7M4FAZ5_CROPO</name>
<evidence type="ECO:0000313" key="3">
    <source>
        <dbReference type="Ensembl" id="ENSCPRP00005022197.1"/>
    </source>
</evidence>
<feature type="transmembrane region" description="Helical" evidence="2">
    <location>
        <begin position="231"/>
        <end position="251"/>
    </location>
</feature>
<protein>
    <submittedName>
        <fullName evidence="3">Uncharacterized protein</fullName>
    </submittedName>
</protein>
<evidence type="ECO:0000256" key="1">
    <source>
        <dbReference type="SAM" id="MobiDB-lite"/>
    </source>
</evidence>
<feature type="transmembrane region" description="Helical" evidence="2">
    <location>
        <begin position="321"/>
        <end position="343"/>
    </location>
</feature>
<proteinExistence type="predicted"/>
<feature type="region of interest" description="Disordered" evidence="1">
    <location>
        <begin position="1"/>
        <end position="30"/>
    </location>
</feature>
<keyword evidence="2" id="KW-1133">Transmembrane helix</keyword>
<evidence type="ECO:0000256" key="2">
    <source>
        <dbReference type="SAM" id="Phobius"/>
    </source>
</evidence>
<dbReference type="Gene3D" id="3.30.40.10">
    <property type="entry name" value="Zinc/RING finger domain, C3HC4 (zinc finger)"/>
    <property type="match status" value="1"/>
</dbReference>
<keyword evidence="2" id="KW-0812">Transmembrane</keyword>
<feature type="transmembrane region" description="Helical" evidence="2">
    <location>
        <begin position="294"/>
        <end position="315"/>
    </location>
</feature>
<reference evidence="3" key="2">
    <citation type="submission" date="2025-09" db="UniProtKB">
        <authorList>
            <consortium name="Ensembl"/>
        </authorList>
    </citation>
    <scope>IDENTIFICATION</scope>
</reference>
<evidence type="ECO:0000313" key="4">
    <source>
        <dbReference type="Proteomes" id="UP000594220"/>
    </source>
</evidence>
<dbReference type="Ensembl" id="ENSCPRT00005025961.1">
    <property type="protein sequence ID" value="ENSCPRP00005022197.1"/>
    <property type="gene ID" value="ENSCPRG00005015479.1"/>
</dbReference>
<feature type="transmembrane region" description="Helical" evidence="2">
    <location>
        <begin position="142"/>
        <end position="165"/>
    </location>
</feature>
<dbReference type="AlphaFoldDB" id="A0A7M4FAZ5"/>
<dbReference type="InterPro" id="IPR013083">
    <property type="entry name" value="Znf_RING/FYVE/PHD"/>
</dbReference>
<dbReference type="SUPFAM" id="SSF57850">
    <property type="entry name" value="RING/U-box"/>
    <property type="match status" value="1"/>
</dbReference>
<keyword evidence="2" id="KW-0472">Membrane</keyword>
<sequence>MERDVRIHSEETEASGNIQNETKKSAKGDSASITNLQISAGGCPGCCARQVHPTKLNCGHSTSQQYLAALWVNSNASCCPQCRKKGEEPPAARVPPKQVTATLFPKTVVKRGLIQQISNTGHGLKDFPKQGKDQRVSWQRGWALPLGFLACLATVTFTLHVYLWISNKQPELDPLAHLKAPCSLGSRNYSPENSSHKETFLLQLENLKLLKPKQKLPKDLWEFKAAKPKPMLFLLHALNTSPRLGILYIYYFDYTESFLPFIHTVCPVQQRHRMGTGKKLSHLKPPTWGQGRKLLFKLILAYQLVAEFAWSWLGIHYWTSWFIIINAMLLSCLELLSVWSLWLRKELKTIPWRMWQHFWHVSIQGLAGAML</sequence>
<accession>A0A7M4FAZ5</accession>
<organism evidence="3 4">
    <name type="scientific">Crocodylus porosus</name>
    <name type="common">Saltwater crocodile</name>
    <name type="synonym">Estuarine crocodile</name>
    <dbReference type="NCBI Taxonomy" id="8502"/>
    <lineage>
        <taxon>Eukaryota</taxon>
        <taxon>Metazoa</taxon>
        <taxon>Chordata</taxon>
        <taxon>Craniata</taxon>
        <taxon>Vertebrata</taxon>
        <taxon>Euteleostomi</taxon>
        <taxon>Archelosauria</taxon>
        <taxon>Archosauria</taxon>
        <taxon>Crocodylia</taxon>
        <taxon>Longirostres</taxon>
        <taxon>Crocodylidae</taxon>
        <taxon>Crocodylus</taxon>
    </lineage>
</organism>
<dbReference type="GeneTree" id="ENSGT00390000005386"/>